<feature type="region of interest" description="Disordered" evidence="2">
    <location>
        <begin position="458"/>
        <end position="669"/>
    </location>
</feature>
<evidence type="ECO:0000256" key="1">
    <source>
        <dbReference type="ARBA" id="ARBA00008666"/>
    </source>
</evidence>
<sequence length="1676" mass="170669">MLQNTISSGDPKPSSKVRKLLELVEPRSGLGFALDGPEPLPDRIEPRYAELLELIADSLAQRNHGRVGRQVEEIFQSIPGRNLVRDSFWWYFCHWQGERRARARNARMKDQQDALTGMLTALATQRPTPIDLQTPSGGGAPPASSFGSGLLAEPPASAGGRQPHPADALGMRRSALPAVLSPDEGARPEAAPEGGPVALPPEAVLLLPTPRLGGDPDEAEGAAGTRGGGGELWHHRLGAIEVAPPPPAPPSGRPSSSSVDSEATATGRPPAGRQGPGGGTGGARSPSPRRPAAAPAKPTDPRARPQAGGKAAMGPPKPARPRRAGCTEGICRVPVCPYPELVPAGLLDPSATETRPDALLRSLLLPPPQSRQPADALLRGVKRRTLPPLPATSPPRGAAPGAASLSPPAVALREPMLAQQQPAPAATLALAQTTLGGLMYTPSSLEATQWNRALAASASASASVQHTQHTQQQQQQHRSPPQGQGQGQRQQTGGHPQPPSPSSTAGPAGGGAGGGGLFSPPMGAHLPPAPPSGGRSVGGFSLQPLPGPRTSRSNMTLSSSRAPPAGSALPMPLTASGAGVGWGSLGGGSQPPPSEGGSPDRPQLAGGGGGPASGGGSSVVSSSSSSGEEDEAPLMEDEALGPEGVPYPRPPHRHRRHRHHREAPGGKAGAALGQLVAQAKRLGLAGKYTQSAPRHPAPPAGPTSSEPESGGGGAPSQHESPGGGGGAQWLSFSRATTLTAAGRPAGALGATGQTALTGPEEAAERQLALVARMATVNPALAEAAFRRMALTFVELFFALPDRARDPFFERFPDLLGELLYHIFASVLPETRRERDPAFAPALLACIHVLFRGYEGVGLAQRAAGWPTLLLESAAQRALGAGLLAPPPGHGGGLGGTGTPSGLLSARGAAGGDRSLVYSARSGPGTPLLLSSRGPSGATLNASSASAASFGSQRLSRRTSSGLLRRAASGQQLPGHLAARYGIASRDSGRPGGEKAPQQVTQALDRTHGAVVDFLRARLLLHQQQMAAEAAAKAAAEAAAAKAAAEAAAAKAAVEAAAAAAAAAAAGDGEAPLTARSQASSSGGAVVLPSARGSGRRQRSGRPGQGQGQGQAGSTASPRSAGPSSRSAGTSARLRSAPGQQATAPVPPTPSAPGGGGVTERSGAASLQLSIAPPMGAGATPPAPSSRRRSMAGTAGLVVGLQTARGAARGGGAATARTWTSENDPLHVMSGPPPSLDAALMCAGLGLDEEEEEERRRRKAQEDASLTKKPTATLLALFPAYFQTKARPRPGPHPAASPVALRRSGLHPRRLRRLCCLPVPHARAERAIEARIRQKEAEAAGEDESTAAGGTVGGATARSAGTSVFDGSTVATGGLAAPPADPVQGTGSPQAAGPTAEAEADEGGLVVLCPHCSLKHAVRSPRGARFQTFERSPIMLKSARLPASPGCRACLYRAPDAPMPAHMPSSIPGPPKPRASCPPDWPSIRPCLDPAPSWPVRRYFALKHLHGLPPAMGLAGNMRLTKPPSRCTCRGQKRLAEELVDIAMGTQQAHDDYAGLRHSLAEGQRAVRVQFESRRAQIDREGAEVRATPTRAASLSDNIANYRRFGRPPTMGRSGEDFLLAAPPAGGAPPPPPPSHDILERIRAASATPTPAGAAALSPSPGPSDGRAPSRLSTLTE</sequence>
<feature type="region of interest" description="Disordered" evidence="2">
    <location>
        <begin position="1205"/>
        <end position="1225"/>
    </location>
</feature>
<feature type="region of interest" description="Disordered" evidence="2">
    <location>
        <begin position="689"/>
        <end position="729"/>
    </location>
</feature>
<feature type="region of interest" description="Disordered" evidence="2">
    <location>
        <begin position="385"/>
        <end position="405"/>
    </location>
</feature>
<feature type="compositionally biased region" description="Pro residues" evidence="2">
    <location>
        <begin position="1625"/>
        <end position="1634"/>
    </location>
</feature>
<protein>
    <submittedName>
        <fullName evidence="3">Uncharacterized protein</fullName>
    </submittedName>
</protein>
<proteinExistence type="inferred from homology"/>
<feature type="compositionally biased region" description="Low complexity" evidence="2">
    <location>
        <begin position="1111"/>
        <end position="1143"/>
    </location>
</feature>
<feature type="compositionally biased region" description="Low complexity" evidence="2">
    <location>
        <begin position="283"/>
        <end position="297"/>
    </location>
</feature>
<feature type="region of interest" description="Disordered" evidence="2">
    <location>
        <begin position="1073"/>
        <end position="1190"/>
    </location>
</feature>
<feature type="compositionally biased region" description="Pro residues" evidence="2">
    <location>
        <begin position="243"/>
        <end position="252"/>
    </location>
</feature>
<feature type="compositionally biased region" description="Low complexity" evidence="2">
    <location>
        <begin position="1643"/>
        <end position="1658"/>
    </location>
</feature>
<dbReference type="InterPro" id="IPR029417">
    <property type="entry name" value="FAM227"/>
</dbReference>
<feature type="compositionally biased region" description="Basic residues" evidence="2">
    <location>
        <begin position="650"/>
        <end position="661"/>
    </location>
</feature>
<comment type="similarity">
    <text evidence="1">Belongs to the FAM227 family.</text>
</comment>
<gene>
    <name evidence="3" type="ORF">PAPYR_7850</name>
</gene>
<feature type="region of interest" description="Disordered" evidence="2">
    <location>
        <begin position="1334"/>
        <end position="1353"/>
    </location>
</feature>
<dbReference type="Proteomes" id="UP001141327">
    <property type="component" value="Unassembled WGS sequence"/>
</dbReference>
<feature type="region of interest" description="Disordered" evidence="2">
    <location>
        <begin position="207"/>
        <end position="324"/>
    </location>
</feature>
<dbReference type="EMBL" id="JAPMOS010000060">
    <property type="protein sequence ID" value="KAJ4456826.1"/>
    <property type="molecule type" value="Genomic_DNA"/>
</dbReference>
<feature type="region of interest" description="Disordered" evidence="2">
    <location>
        <begin position="181"/>
        <end position="200"/>
    </location>
</feature>
<feature type="region of interest" description="Disordered" evidence="2">
    <location>
        <begin position="1369"/>
        <end position="1398"/>
    </location>
</feature>
<feature type="region of interest" description="Disordered" evidence="2">
    <location>
        <begin position="1603"/>
        <end position="1676"/>
    </location>
</feature>
<name>A0ABQ8UG30_9EUKA</name>
<feature type="region of interest" description="Disordered" evidence="2">
    <location>
        <begin position="128"/>
        <end position="168"/>
    </location>
</feature>
<dbReference type="Pfam" id="PF14922">
    <property type="entry name" value="FWWh"/>
    <property type="match status" value="1"/>
</dbReference>
<evidence type="ECO:0000256" key="2">
    <source>
        <dbReference type="SAM" id="MobiDB-lite"/>
    </source>
</evidence>
<feature type="compositionally biased region" description="Gly residues" evidence="2">
    <location>
        <begin position="578"/>
        <end position="589"/>
    </location>
</feature>
<feature type="compositionally biased region" description="Gly residues" evidence="2">
    <location>
        <begin position="605"/>
        <end position="617"/>
    </location>
</feature>
<organism evidence="3 4">
    <name type="scientific">Paratrimastix pyriformis</name>
    <dbReference type="NCBI Taxonomy" id="342808"/>
    <lineage>
        <taxon>Eukaryota</taxon>
        <taxon>Metamonada</taxon>
        <taxon>Preaxostyla</taxon>
        <taxon>Paratrimastigidae</taxon>
        <taxon>Paratrimastix</taxon>
    </lineage>
</organism>
<dbReference type="PANTHER" id="PTHR24216">
    <property type="entry name" value="PAXILLIN-RELATED"/>
    <property type="match status" value="1"/>
</dbReference>
<feature type="compositionally biased region" description="Acidic residues" evidence="2">
    <location>
        <begin position="627"/>
        <end position="640"/>
    </location>
</feature>
<feature type="compositionally biased region" description="Low complexity" evidence="2">
    <location>
        <begin position="458"/>
        <end position="495"/>
    </location>
</feature>
<feature type="compositionally biased region" description="Low complexity" evidence="2">
    <location>
        <begin position="304"/>
        <end position="314"/>
    </location>
</feature>
<feature type="compositionally biased region" description="Low complexity" evidence="2">
    <location>
        <begin position="394"/>
        <end position="405"/>
    </location>
</feature>
<feature type="compositionally biased region" description="Polar residues" evidence="2">
    <location>
        <begin position="550"/>
        <end position="561"/>
    </location>
</feature>
<evidence type="ECO:0000313" key="4">
    <source>
        <dbReference type="Proteomes" id="UP001141327"/>
    </source>
</evidence>
<keyword evidence="4" id="KW-1185">Reference proteome</keyword>
<feature type="compositionally biased region" description="Gly residues" evidence="2">
    <location>
        <begin position="507"/>
        <end position="517"/>
    </location>
</feature>
<accession>A0ABQ8UG30</accession>
<reference evidence="3" key="1">
    <citation type="journal article" date="2022" name="bioRxiv">
        <title>Genomics of Preaxostyla Flagellates Illuminates Evolutionary Transitions and the Path Towards Mitochondrial Loss.</title>
        <authorList>
            <person name="Novak L.V.F."/>
            <person name="Treitli S.C."/>
            <person name="Pyrih J."/>
            <person name="Halakuc P."/>
            <person name="Pipaliya S.V."/>
            <person name="Vacek V."/>
            <person name="Brzon O."/>
            <person name="Soukal P."/>
            <person name="Eme L."/>
            <person name="Dacks J.B."/>
            <person name="Karnkowska A."/>
            <person name="Elias M."/>
            <person name="Hampl V."/>
        </authorList>
    </citation>
    <scope>NUCLEOTIDE SEQUENCE</scope>
    <source>
        <strain evidence="3">RCP-MX</strain>
    </source>
</reference>
<evidence type="ECO:0000313" key="3">
    <source>
        <dbReference type="EMBL" id="KAJ4456826.1"/>
    </source>
</evidence>
<comment type="caution">
    <text evidence="3">The sequence shown here is derived from an EMBL/GenBank/DDBJ whole genome shotgun (WGS) entry which is preliminary data.</text>
</comment>
<dbReference type="PANTHER" id="PTHR24216:SF65">
    <property type="entry name" value="PAXILLIN-LIKE PROTEIN 1"/>
    <property type="match status" value="1"/>
</dbReference>